<feature type="transmembrane region" description="Helical" evidence="1">
    <location>
        <begin position="125"/>
        <end position="149"/>
    </location>
</feature>
<dbReference type="Proteomes" id="UP001597075">
    <property type="component" value="Unassembled WGS sequence"/>
</dbReference>
<dbReference type="SUPFAM" id="SSF46785">
    <property type="entry name" value="Winged helix' DNA-binding domain"/>
    <property type="match status" value="1"/>
</dbReference>
<evidence type="ECO:0000313" key="2">
    <source>
        <dbReference type="EMBL" id="MFD1632919.1"/>
    </source>
</evidence>
<dbReference type="InterPro" id="IPR011991">
    <property type="entry name" value="ArsR-like_HTH"/>
</dbReference>
<proteinExistence type="predicted"/>
<keyword evidence="1" id="KW-1133">Transmembrane helix</keyword>
<keyword evidence="1" id="KW-0812">Transmembrane</keyword>
<dbReference type="InterPro" id="IPR036390">
    <property type="entry name" value="WH_DNA-bd_sf"/>
</dbReference>
<dbReference type="EMBL" id="JBHUDL010000005">
    <property type="protein sequence ID" value="MFD1632919.1"/>
    <property type="molecule type" value="Genomic_DNA"/>
</dbReference>
<keyword evidence="1" id="KW-0472">Membrane</keyword>
<keyword evidence="3" id="KW-1185">Reference proteome</keyword>
<protein>
    <submittedName>
        <fullName evidence="2">ArsR/SmtB family transcription factor</fullName>
    </submittedName>
</protein>
<gene>
    <name evidence="2" type="ORF">ACFSBJ_04095</name>
</gene>
<accession>A0ABD6CVS7</accession>
<evidence type="ECO:0000313" key="3">
    <source>
        <dbReference type="Proteomes" id="UP001597075"/>
    </source>
</evidence>
<name>A0ABD6CVS7_9EURY</name>
<reference evidence="2 3" key="1">
    <citation type="journal article" date="2019" name="Int. J. Syst. Evol. Microbiol.">
        <title>The Global Catalogue of Microorganisms (GCM) 10K type strain sequencing project: providing services to taxonomists for standard genome sequencing and annotation.</title>
        <authorList>
            <consortium name="The Broad Institute Genomics Platform"/>
            <consortium name="The Broad Institute Genome Sequencing Center for Infectious Disease"/>
            <person name="Wu L."/>
            <person name="Ma J."/>
        </authorList>
    </citation>
    <scope>NUCLEOTIDE SEQUENCE [LARGE SCALE GENOMIC DNA]</scope>
    <source>
        <strain evidence="2 3">CGMCC 1.10594</strain>
    </source>
</reference>
<dbReference type="InterPro" id="IPR036388">
    <property type="entry name" value="WH-like_DNA-bd_sf"/>
</dbReference>
<dbReference type="Gene3D" id="1.10.10.10">
    <property type="entry name" value="Winged helix-like DNA-binding domain superfamily/Winged helix DNA-binding domain"/>
    <property type="match status" value="1"/>
</dbReference>
<dbReference type="Pfam" id="PF12840">
    <property type="entry name" value="HTH_20"/>
    <property type="match status" value="1"/>
</dbReference>
<dbReference type="RefSeq" id="WP_256406595.1">
    <property type="nucleotide sequence ID" value="NZ_CP187152.1"/>
</dbReference>
<dbReference type="AlphaFoldDB" id="A0ABD6CVS7"/>
<evidence type="ECO:0000256" key="1">
    <source>
        <dbReference type="SAM" id="Phobius"/>
    </source>
</evidence>
<dbReference type="CDD" id="cd00090">
    <property type="entry name" value="HTH_ARSR"/>
    <property type="match status" value="1"/>
</dbReference>
<organism evidence="2 3">
    <name type="scientific">Haloplanus ruber</name>
    <dbReference type="NCBI Taxonomy" id="869892"/>
    <lineage>
        <taxon>Archaea</taxon>
        <taxon>Methanobacteriati</taxon>
        <taxon>Methanobacteriota</taxon>
        <taxon>Stenosarchaea group</taxon>
        <taxon>Halobacteria</taxon>
        <taxon>Halobacteriales</taxon>
        <taxon>Haloferacaceae</taxon>
        <taxon>Haloplanus</taxon>
    </lineage>
</organism>
<comment type="caution">
    <text evidence="2">The sequence shown here is derived from an EMBL/GenBank/DDBJ whole genome shotgun (WGS) entry which is preliminary data.</text>
</comment>
<feature type="transmembrane region" description="Helical" evidence="1">
    <location>
        <begin position="169"/>
        <end position="194"/>
    </location>
</feature>
<sequence length="200" mass="20957">MSSPLTRITRTVTRTDDDQTPRFVALGSDESDDVLDALGSGTSRRIYRRILEDPATSSAITSDVETSVQNVAHHVSNLEDAGLIEPVGMRYSEKGREMTVWGATDSCVVLGPDEESSRDSLASDLGTLAVLALATVVVHGGVTAARSVLSPAVDPLVASSPGTGTPPAGLVETALTIVEPGVLVFVVGLLFVLATRLSRW</sequence>